<accession>A0A1I2SUQ2</accession>
<dbReference type="EMBL" id="FOPC01000005">
    <property type="protein sequence ID" value="SFG56605.1"/>
    <property type="molecule type" value="Genomic_DNA"/>
</dbReference>
<keyword evidence="2" id="KW-1185">Reference proteome</keyword>
<dbReference type="STRING" id="435880.SAMN04487988_10582"/>
<gene>
    <name evidence="1" type="ORF">SAMN04487988_10582</name>
</gene>
<dbReference type="Proteomes" id="UP000199642">
    <property type="component" value="Unassembled WGS sequence"/>
</dbReference>
<proteinExistence type="predicted"/>
<name>A0A1I2SUQ2_9BACT</name>
<reference evidence="2" key="1">
    <citation type="submission" date="2016-10" db="EMBL/GenBank/DDBJ databases">
        <authorList>
            <person name="Varghese N."/>
            <person name="Submissions S."/>
        </authorList>
    </citation>
    <scope>NUCLEOTIDE SEQUENCE [LARGE SCALE GENOMIC DNA]</scope>
    <source>
        <strain evidence="2">DSM 19315</strain>
    </source>
</reference>
<dbReference type="AlphaFoldDB" id="A0A1I2SUQ2"/>
<sequence length="163" mass="18903">MLLGCSEKDSIGDSSFEKVDNLSRLIAEGLENKDGFYFTFENKFSKNINGVLFVLPKSSCFNCFEYLTDELALFYSEYNLNKIIVIKNENIKNREIRFSLRNVINADSIDVFNNLDFDIVNPHEFYPKLGLIKNGTLSCVEVFEQGDDLKVRNYFKFLKVMIE</sequence>
<evidence type="ECO:0008006" key="3">
    <source>
        <dbReference type="Google" id="ProtNLM"/>
    </source>
</evidence>
<evidence type="ECO:0000313" key="1">
    <source>
        <dbReference type="EMBL" id="SFG56605.1"/>
    </source>
</evidence>
<protein>
    <recommendedName>
        <fullName evidence="3">AhpC/TSA family protein</fullName>
    </recommendedName>
</protein>
<organism evidence="1 2">
    <name type="scientific">Algoriphagus hitonicola</name>
    <dbReference type="NCBI Taxonomy" id="435880"/>
    <lineage>
        <taxon>Bacteria</taxon>
        <taxon>Pseudomonadati</taxon>
        <taxon>Bacteroidota</taxon>
        <taxon>Cytophagia</taxon>
        <taxon>Cytophagales</taxon>
        <taxon>Cyclobacteriaceae</taxon>
        <taxon>Algoriphagus</taxon>
    </lineage>
</organism>
<evidence type="ECO:0000313" key="2">
    <source>
        <dbReference type="Proteomes" id="UP000199642"/>
    </source>
</evidence>